<dbReference type="PANTHER" id="PTHR45764:SF38">
    <property type="entry name" value="BZIP TRANSCRIPTION FACTOR 44"/>
    <property type="match status" value="1"/>
</dbReference>
<feature type="region of interest" description="Disordered" evidence="6">
    <location>
        <begin position="1"/>
        <end position="21"/>
    </location>
</feature>
<keyword evidence="9" id="KW-1185">Reference proteome</keyword>
<dbReference type="GO" id="GO:0046982">
    <property type="term" value="F:protein heterodimerization activity"/>
    <property type="evidence" value="ECO:0007669"/>
    <property type="project" value="UniProtKB-ARBA"/>
</dbReference>
<dbReference type="PROSITE" id="PS50217">
    <property type="entry name" value="BZIP"/>
    <property type="match status" value="1"/>
</dbReference>
<keyword evidence="5" id="KW-0539">Nucleus</keyword>
<comment type="caution">
    <text evidence="8">The sequence shown here is derived from an EMBL/GenBank/DDBJ whole genome shotgun (WGS) entry which is preliminary data.</text>
</comment>
<gene>
    <name evidence="8" type="ORF">R1sor_004359</name>
</gene>
<name>A0ABD3HGH2_9MARC</name>
<reference evidence="8 9" key="1">
    <citation type="submission" date="2024-09" db="EMBL/GenBank/DDBJ databases">
        <title>Chromosome-scale assembly of Riccia sorocarpa.</title>
        <authorList>
            <person name="Paukszto L."/>
        </authorList>
    </citation>
    <scope>NUCLEOTIDE SEQUENCE [LARGE SCALE GENOMIC DNA]</scope>
    <source>
        <strain evidence="8">LP-2024</strain>
        <tissue evidence="8">Aerial parts of the thallus</tissue>
    </source>
</reference>
<dbReference type="PROSITE" id="PS00036">
    <property type="entry name" value="BZIP_BASIC"/>
    <property type="match status" value="1"/>
</dbReference>
<protein>
    <recommendedName>
        <fullName evidence="7">BZIP domain-containing protein</fullName>
    </recommendedName>
</protein>
<dbReference type="Proteomes" id="UP001633002">
    <property type="component" value="Unassembled WGS sequence"/>
</dbReference>
<dbReference type="Pfam" id="PF00170">
    <property type="entry name" value="bZIP_1"/>
    <property type="match status" value="1"/>
</dbReference>
<comment type="subcellular location">
    <subcellularLocation>
        <location evidence="1">Nucleus</location>
    </subcellularLocation>
</comment>
<dbReference type="Gene3D" id="1.20.5.170">
    <property type="match status" value="1"/>
</dbReference>
<dbReference type="FunFam" id="1.20.5.170:FF:000020">
    <property type="entry name" value="BZIP transcription factor"/>
    <property type="match status" value="1"/>
</dbReference>
<accession>A0ABD3HGH2</accession>
<dbReference type="PANTHER" id="PTHR45764">
    <property type="entry name" value="BZIP TRANSCRIPTION FACTOR 44"/>
    <property type="match status" value="1"/>
</dbReference>
<evidence type="ECO:0000256" key="4">
    <source>
        <dbReference type="ARBA" id="ARBA00023163"/>
    </source>
</evidence>
<evidence type="ECO:0000256" key="2">
    <source>
        <dbReference type="ARBA" id="ARBA00023015"/>
    </source>
</evidence>
<dbReference type="InterPro" id="IPR045314">
    <property type="entry name" value="bZIP_plant_GBF1"/>
</dbReference>
<feature type="compositionally biased region" description="Basic and acidic residues" evidence="6">
    <location>
        <begin position="156"/>
        <end position="172"/>
    </location>
</feature>
<dbReference type="SMART" id="SM00338">
    <property type="entry name" value="BRLZ"/>
    <property type="match status" value="1"/>
</dbReference>
<feature type="region of interest" description="Disordered" evidence="6">
    <location>
        <begin position="91"/>
        <end position="267"/>
    </location>
</feature>
<keyword evidence="3" id="KW-0238">DNA-binding</keyword>
<feature type="compositionally biased region" description="Basic and acidic residues" evidence="6">
    <location>
        <begin position="235"/>
        <end position="246"/>
    </location>
</feature>
<proteinExistence type="predicted"/>
<dbReference type="EMBL" id="JBJQOH010000003">
    <property type="protein sequence ID" value="KAL3690708.1"/>
    <property type="molecule type" value="Genomic_DNA"/>
</dbReference>
<dbReference type="SUPFAM" id="SSF57959">
    <property type="entry name" value="Leucine zipper domain"/>
    <property type="match status" value="1"/>
</dbReference>
<sequence length="362" mass="38721">MVESLATLRESEKRKEGAVGRMGALEQVTADGDEADVTGKKGEAVEISNTMRRAASIDDLFAPMYQLNVQSAAAAPSSSLQNGTSVLASTSSVKSGVPAPHHHASRIAAGGASSSALPADRKEAGAHGLTSALTGIRTSDAGPKAMTVNSRVQQSSKKEEEGLKRTGRDKPLEGSSSSHSSEPEVTDVKASDMAPGGDQQHVLPPSRNDRKGAGGKANPSEAVDPLPPSNSTSDDDQHAGGIDERKQKRMLSNRESARRSRLRKQQHLDELRAQVAHLRAENNHMMTKYSIASQRYDYLTKENRELRSHAMALTAQLQRLHQTAAQHPGGMRALGLQPGHLDPAPYGTMPSHHSPYTMDMLL</sequence>
<keyword evidence="2" id="KW-0805">Transcription regulation</keyword>
<feature type="compositionally biased region" description="Basic and acidic residues" evidence="6">
    <location>
        <begin position="9"/>
        <end position="18"/>
    </location>
</feature>
<evidence type="ECO:0000313" key="8">
    <source>
        <dbReference type="EMBL" id="KAL3690708.1"/>
    </source>
</evidence>
<evidence type="ECO:0000256" key="6">
    <source>
        <dbReference type="SAM" id="MobiDB-lite"/>
    </source>
</evidence>
<dbReference type="InterPro" id="IPR004827">
    <property type="entry name" value="bZIP"/>
</dbReference>
<evidence type="ECO:0000313" key="9">
    <source>
        <dbReference type="Proteomes" id="UP001633002"/>
    </source>
</evidence>
<dbReference type="AlphaFoldDB" id="A0ABD3HGH2"/>
<feature type="domain" description="BZIP" evidence="7">
    <location>
        <begin position="243"/>
        <end position="306"/>
    </location>
</feature>
<evidence type="ECO:0000259" key="7">
    <source>
        <dbReference type="PROSITE" id="PS50217"/>
    </source>
</evidence>
<dbReference type="GO" id="GO:0003677">
    <property type="term" value="F:DNA binding"/>
    <property type="evidence" value="ECO:0007669"/>
    <property type="project" value="UniProtKB-KW"/>
</dbReference>
<feature type="compositionally biased region" description="Low complexity" evidence="6">
    <location>
        <begin position="106"/>
        <end position="116"/>
    </location>
</feature>
<evidence type="ECO:0000256" key="3">
    <source>
        <dbReference type="ARBA" id="ARBA00023125"/>
    </source>
</evidence>
<evidence type="ECO:0000256" key="1">
    <source>
        <dbReference type="ARBA" id="ARBA00004123"/>
    </source>
</evidence>
<evidence type="ECO:0000256" key="5">
    <source>
        <dbReference type="ARBA" id="ARBA00023242"/>
    </source>
</evidence>
<dbReference type="CDD" id="cd14702">
    <property type="entry name" value="bZIP_plant_GBF1"/>
    <property type="match status" value="1"/>
</dbReference>
<organism evidence="8 9">
    <name type="scientific">Riccia sorocarpa</name>
    <dbReference type="NCBI Taxonomy" id="122646"/>
    <lineage>
        <taxon>Eukaryota</taxon>
        <taxon>Viridiplantae</taxon>
        <taxon>Streptophyta</taxon>
        <taxon>Embryophyta</taxon>
        <taxon>Marchantiophyta</taxon>
        <taxon>Marchantiopsida</taxon>
        <taxon>Marchantiidae</taxon>
        <taxon>Marchantiales</taxon>
        <taxon>Ricciaceae</taxon>
        <taxon>Riccia</taxon>
    </lineage>
</organism>
<dbReference type="GO" id="GO:0005634">
    <property type="term" value="C:nucleus"/>
    <property type="evidence" value="ECO:0007669"/>
    <property type="project" value="UniProtKB-SubCell"/>
</dbReference>
<dbReference type="InterPro" id="IPR046347">
    <property type="entry name" value="bZIP_sf"/>
</dbReference>
<keyword evidence="4" id="KW-0804">Transcription</keyword>